<accession>A0AAE0GWA1</accession>
<dbReference type="AlphaFoldDB" id="A0AAE0GWA1"/>
<comment type="caution">
    <text evidence="1">The sequence shown here is derived from an EMBL/GenBank/DDBJ whole genome shotgun (WGS) entry which is preliminary data.</text>
</comment>
<gene>
    <name evidence="1" type="ORF">CYMTET_7022</name>
</gene>
<evidence type="ECO:0000313" key="1">
    <source>
        <dbReference type="EMBL" id="KAK3285373.1"/>
    </source>
</evidence>
<protein>
    <submittedName>
        <fullName evidence="1">Uncharacterized protein</fullName>
    </submittedName>
</protein>
<dbReference type="EMBL" id="LGRX02001858">
    <property type="protein sequence ID" value="KAK3285373.1"/>
    <property type="molecule type" value="Genomic_DNA"/>
</dbReference>
<dbReference type="Proteomes" id="UP001190700">
    <property type="component" value="Unassembled WGS sequence"/>
</dbReference>
<keyword evidence="2" id="KW-1185">Reference proteome</keyword>
<reference evidence="1 2" key="1">
    <citation type="journal article" date="2015" name="Genome Biol. Evol.">
        <title>Comparative Genomics of a Bacterivorous Green Alga Reveals Evolutionary Causalities and Consequences of Phago-Mixotrophic Mode of Nutrition.</title>
        <authorList>
            <person name="Burns J.A."/>
            <person name="Paasch A."/>
            <person name="Narechania A."/>
            <person name="Kim E."/>
        </authorList>
    </citation>
    <scope>NUCLEOTIDE SEQUENCE [LARGE SCALE GENOMIC DNA]</scope>
    <source>
        <strain evidence="1 2">PLY_AMNH</strain>
    </source>
</reference>
<proteinExistence type="predicted"/>
<sequence length="82" mass="9146">MFRSLNHLIVQRLASHDRITMIANQYCVIEQRNMRLRKKILIGGSLSRQVKDANPGNAATVTAEPPCEGMRALWSSPGAFAH</sequence>
<organism evidence="1 2">
    <name type="scientific">Cymbomonas tetramitiformis</name>
    <dbReference type="NCBI Taxonomy" id="36881"/>
    <lineage>
        <taxon>Eukaryota</taxon>
        <taxon>Viridiplantae</taxon>
        <taxon>Chlorophyta</taxon>
        <taxon>Pyramimonadophyceae</taxon>
        <taxon>Pyramimonadales</taxon>
        <taxon>Pyramimonadaceae</taxon>
        <taxon>Cymbomonas</taxon>
    </lineage>
</organism>
<evidence type="ECO:0000313" key="2">
    <source>
        <dbReference type="Proteomes" id="UP001190700"/>
    </source>
</evidence>
<name>A0AAE0GWA1_9CHLO</name>